<organism evidence="1">
    <name type="scientific">Anguilla anguilla</name>
    <name type="common">European freshwater eel</name>
    <name type="synonym">Muraena anguilla</name>
    <dbReference type="NCBI Taxonomy" id="7936"/>
    <lineage>
        <taxon>Eukaryota</taxon>
        <taxon>Metazoa</taxon>
        <taxon>Chordata</taxon>
        <taxon>Craniata</taxon>
        <taxon>Vertebrata</taxon>
        <taxon>Euteleostomi</taxon>
        <taxon>Actinopterygii</taxon>
        <taxon>Neopterygii</taxon>
        <taxon>Teleostei</taxon>
        <taxon>Anguilliformes</taxon>
        <taxon>Anguillidae</taxon>
        <taxon>Anguilla</taxon>
    </lineage>
</organism>
<dbReference type="EMBL" id="GBXM01083559">
    <property type="protein sequence ID" value="JAH25018.1"/>
    <property type="molecule type" value="Transcribed_RNA"/>
</dbReference>
<reference evidence="1" key="2">
    <citation type="journal article" date="2015" name="Fish Shellfish Immunol.">
        <title>Early steps in the European eel (Anguilla anguilla)-Vibrio vulnificus interaction in the gills: Role of the RtxA13 toxin.</title>
        <authorList>
            <person name="Callol A."/>
            <person name="Pajuelo D."/>
            <person name="Ebbesson L."/>
            <person name="Teles M."/>
            <person name="MacKenzie S."/>
            <person name="Amaro C."/>
        </authorList>
    </citation>
    <scope>NUCLEOTIDE SEQUENCE</scope>
</reference>
<evidence type="ECO:0000313" key="1">
    <source>
        <dbReference type="EMBL" id="JAH25018.1"/>
    </source>
</evidence>
<dbReference type="AlphaFoldDB" id="A0A0E9R9J8"/>
<reference evidence="1" key="1">
    <citation type="submission" date="2014-11" db="EMBL/GenBank/DDBJ databases">
        <authorList>
            <person name="Amaro Gonzalez C."/>
        </authorList>
    </citation>
    <scope>NUCLEOTIDE SEQUENCE</scope>
</reference>
<name>A0A0E9R9J8_ANGAN</name>
<sequence>MFLYPAKSYHLSIHRKQLKNQNNPMPQSIHYQKN</sequence>
<protein>
    <submittedName>
        <fullName evidence="1">Uncharacterized protein</fullName>
    </submittedName>
</protein>
<accession>A0A0E9R9J8</accession>
<proteinExistence type="predicted"/>